<keyword evidence="1" id="KW-1133">Transmembrane helix</keyword>
<dbReference type="AlphaFoldDB" id="A0A1H2IEA0"/>
<keyword evidence="1" id="KW-0472">Membrane</keyword>
<keyword evidence="3" id="KW-1185">Reference proteome</keyword>
<gene>
    <name evidence="2" type="ORF">SAMN04488563_1632</name>
</gene>
<evidence type="ECO:0000256" key="1">
    <source>
        <dbReference type="SAM" id="Phobius"/>
    </source>
</evidence>
<dbReference type="Proteomes" id="UP000182977">
    <property type="component" value="Chromosome I"/>
</dbReference>
<dbReference type="EMBL" id="LT629791">
    <property type="protein sequence ID" value="SDU42188.1"/>
    <property type="molecule type" value="Genomic_DNA"/>
</dbReference>
<organism evidence="2 3">
    <name type="scientific">Jiangella alkaliphila</name>
    <dbReference type="NCBI Taxonomy" id="419479"/>
    <lineage>
        <taxon>Bacteria</taxon>
        <taxon>Bacillati</taxon>
        <taxon>Actinomycetota</taxon>
        <taxon>Actinomycetes</taxon>
        <taxon>Jiangellales</taxon>
        <taxon>Jiangellaceae</taxon>
        <taxon>Jiangella</taxon>
    </lineage>
</organism>
<keyword evidence="1" id="KW-0812">Transmembrane</keyword>
<evidence type="ECO:0000313" key="3">
    <source>
        <dbReference type="Proteomes" id="UP000182977"/>
    </source>
</evidence>
<sequence>MINTVLTIVFTAFFAGCSVMLAAGPYYKAKRQQRMWLHSHERGDR</sequence>
<dbReference type="RefSeq" id="WP_157524216.1">
    <property type="nucleotide sequence ID" value="NZ_LBMC01000040.1"/>
</dbReference>
<reference evidence="3" key="1">
    <citation type="submission" date="2016-10" db="EMBL/GenBank/DDBJ databases">
        <authorList>
            <person name="Varghese N."/>
            <person name="Submissions S."/>
        </authorList>
    </citation>
    <scope>NUCLEOTIDE SEQUENCE [LARGE SCALE GENOMIC DNA]</scope>
    <source>
        <strain evidence="3">DSM 45079</strain>
    </source>
</reference>
<accession>A0A1H2IEA0</accession>
<evidence type="ECO:0000313" key="2">
    <source>
        <dbReference type="EMBL" id="SDU42188.1"/>
    </source>
</evidence>
<dbReference type="STRING" id="419479.SAMN04488563_1632"/>
<feature type="transmembrane region" description="Helical" evidence="1">
    <location>
        <begin position="6"/>
        <end position="27"/>
    </location>
</feature>
<proteinExistence type="predicted"/>
<protein>
    <submittedName>
        <fullName evidence="2">Uncharacterized protein</fullName>
    </submittedName>
</protein>
<name>A0A1H2IEA0_9ACTN</name>